<evidence type="ECO:0000313" key="4">
    <source>
        <dbReference type="Proteomes" id="UP000720595"/>
    </source>
</evidence>
<dbReference type="InterPro" id="IPR007621">
    <property type="entry name" value="TPM_dom"/>
</dbReference>
<evidence type="ECO:0000256" key="1">
    <source>
        <dbReference type="SAM" id="Phobius"/>
    </source>
</evidence>
<feature type="transmembrane region" description="Helical" evidence="1">
    <location>
        <begin position="189"/>
        <end position="210"/>
    </location>
</feature>
<keyword evidence="1" id="KW-0812">Transmembrane</keyword>
<dbReference type="Gene3D" id="3.10.310.50">
    <property type="match status" value="1"/>
</dbReference>
<reference evidence="3 4" key="1">
    <citation type="submission" date="2021-01" db="EMBL/GenBank/DDBJ databases">
        <title>Genomic Encyclopedia of Type Strains, Phase IV (KMG-IV): sequencing the most valuable type-strain genomes for metagenomic binning, comparative biology and taxonomic classification.</title>
        <authorList>
            <person name="Goeker M."/>
        </authorList>
    </citation>
    <scope>NUCLEOTIDE SEQUENCE [LARGE SCALE GENOMIC DNA]</scope>
    <source>
        <strain evidence="3 4">DSM 21461</strain>
    </source>
</reference>
<proteinExistence type="predicted"/>
<dbReference type="RefSeq" id="WP_205052461.1">
    <property type="nucleotide sequence ID" value="NZ_JAFBDH010000012.1"/>
</dbReference>
<evidence type="ECO:0000259" key="2">
    <source>
        <dbReference type="Pfam" id="PF04536"/>
    </source>
</evidence>
<dbReference type="Proteomes" id="UP000720595">
    <property type="component" value="Unassembled WGS sequence"/>
</dbReference>
<keyword evidence="1" id="KW-0472">Membrane</keyword>
<accession>A0ABS2MLX0</accession>
<comment type="caution">
    <text evidence="3">The sequence shown here is derived from an EMBL/GenBank/DDBJ whole genome shotgun (WGS) entry which is preliminary data.</text>
</comment>
<evidence type="ECO:0000313" key="3">
    <source>
        <dbReference type="EMBL" id="MBM7550993.1"/>
    </source>
</evidence>
<gene>
    <name evidence="3" type="ORF">JOD41_001739</name>
</gene>
<dbReference type="PANTHER" id="PTHR30373">
    <property type="entry name" value="UPF0603 PROTEIN YGCG"/>
    <property type="match status" value="1"/>
</dbReference>
<dbReference type="EMBL" id="JAFBDH010000012">
    <property type="protein sequence ID" value="MBM7550993.1"/>
    <property type="molecule type" value="Genomic_DNA"/>
</dbReference>
<feature type="domain" description="TPM" evidence="2">
    <location>
        <begin position="30"/>
        <end position="158"/>
    </location>
</feature>
<name>A0ABS2MLX0_9FIRM</name>
<dbReference type="PANTHER" id="PTHR30373:SF2">
    <property type="entry name" value="UPF0603 PROTEIN YGCG"/>
    <property type="match status" value="1"/>
</dbReference>
<keyword evidence="4" id="KW-1185">Reference proteome</keyword>
<keyword evidence="1" id="KW-1133">Transmembrane helix</keyword>
<protein>
    <recommendedName>
        <fullName evidence="2">TPM domain-containing protein</fullName>
    </recommendedName>
</protein>
<dbReference type="Pfam" id="PF04536">
    <property type="entry name" value="TPM_phosphatase"/>
    <property type="match status" value="1"/>
</dbReference>
<organism evidence="3 4">
    <name type="scientific">Peptoniphilus gorbachii</name>
    <dbReference type="NCBI Taxonomy" id="411567"/>
    <lineage>
        <taxon>Bacteria</taxon>
        <taxon>Bacillati</taxon>
        <taxon>Bacillota</taxon>
        <taxon>Tissierellia</taxon>
        <taxon>Tissierellales</taxon>
        <taxon>Peptoniphilaceae</taxon>
        <taxon>Peptoniphilus</taxon>
    </lineage>
</organism>
<sequence length="280" mass="30259">MKKLLATILFVFTLVFNVYAFDKSEMSYNVYDETNTLSQESIDYLNKTTYDLKKKTGGEIAVVIVKDLEGYSLEEYGTKIFNDIKIGDKDKDNGVLMLVALLDENNRYVRIETGYGSEGFIPDAYASRIIRAMGKVVSENENDRPFEKAVLEGYAQLIKLYEGEYDVDIVAREPQEEIDYSSDEGEGNLFISIFPILRIILILFIISLIFRNKNDGGGRGSGGRRRRRPVIFWGPGSFGGGYGGFGGSGGFGSSGGFGGGGFGGFGGGGSSGGGGASGGI</sequence>